<evidence type="ECO:0000259" key="3">
    <source>
        <dbReference type="Pfam" id="PF04773"/>
    </source>
</evidence>
<name>A0A947DIC6_9CYAN</name>
<protein>
    <submittedName>
        <fullName evidence="4">FecR domain-containing protein</fullName>
    </submittedName>
</protein>
<dbReference type="EMBL" id="JADOES010000050">
    <property type="protein sequence ID" value="MBT9317558.1"/>
    <property type="molecule type" value="Genomic_DNA"/>
</dbReference>
<feature type="domain" description="FecR protein" evidence="3">
    <location>
        <begin position="70"/>
        <end position="143"/>
    </location>
</feature>
<keyword evidence="2" id="KW-0732">Signal</keyword>
<gene>
    <name evidence="4" type="ORF">IXB50_19220</name>
</gene>
<reference evidence="4" key="1">
    <citation type="submission" date="2020-11" db="EMBL/GenBank/DDBJ databases">
        <authorList>
            <person name="Konstantinou D."/>
            <person name="Gkelis S."/>
            <person name="Popin R."/>
            <person name="Fewer D."/>
            <person name="Sivonen K."/>
        </authorList>
    </citation>
    <scope>NUCLEOTIDE SEQUENCE</scope>
    <source>
        <strain evidence="4">TAU-MAC 1115</strain>
    </source>
</reference>
<reference evidence="4" key="2">
    <citation type="journal article" date="2021" name="Mar. Drugs">
        <title>Genome Reduction and Secondary Metabolism of the Marine Sponge-Associated Cyanobacterium Leptothoe.</title>
        <authorList>
            <person name="Konstantinou D."/>
            <person name="Popin R.V."/>
            <person name="Fewer D.P."/>
            <person name="Sivonen K."/>
            <person name="Gkelis S."/>
        </authorList>
    </citation>
    <scope>NUCLEOTIDE SEQUENCE</scope>
    <source>
        <strain evidence="4">TAU-MAC 1115</strain>
    </source>
</reference>
<sequence length="530" mass="56027">MEKLNVAATGRWLSLVCASLGMLLSMPRSANAQSALTWARVELTRNQVQLFTNGQSRRAKISDVLGVNDSLSTARSARAELRFNDGSLARIGESAVFRFTPNTRNFRLSNGTVLLLIPPGQGRTTIQTPNATTGIHGSALFVRFVPETNTTIIGALTNNSEGPMMAFNEDGSVQQPLYAGEMAVLQGDGILQHFSFDMVEFYETSDLLADMQLDDPEATTGDVGLDAVRQEIQDALNQQQQFENDDDVIENPAFLSANPNAPIASVTYIQDFARSPAANFLQQDGIEFSRLANPPSAQVEPPPTPQPPPPQPPTPQPDPPTPNPPVEPQPPTPPVKPEVGEIAPQPTQPVTPDPINAGGPTTPGNGPNQPGGQPVIPETTAPNPVQPIDKPTPINEPVVIEQPAPAPVPTPEIVIAPEAPTAAPNELINQLIEKPTELPNTPVVPVEPTVLPPETIIPPIETVVEPETEAQIDRLPDDVIVQEALPPTTDPGETNPADTPPPGQVGATPGQSGEPPPGQVGATPGQGGNI</sequence>
<dbReference type="Proteomes" id="UP000717364">
    <property type="component" value="Unassembled WGS sequence"/>
</dbReference>
<dbReference type="RefSeq" id="WP_215610621.1">
    <property type="nucleotide sequence ID" value="NZ_JADOES010000050.1"/>
</dbReference>
<feature type="region of interest" description="Disordered" evidence="1">
    <location>
        <begin position="472"/>
        <end position="530"/>
    </location>
</feature>
<organism evidence="4 5">
    <name type="scientific">Leptothoe spongobia TAU-MAC 1115</name>
    <dbReference type="NCBI Taxonomy" id="1967444"/>
    <lineage>
        <taxon>Bacteria</taxon>
        <taxon>Bacillati</taxon>
        <taxon>Cyanobacteriota</taxon>
        <taxon>Cyanophyceae</taxon>
        <taxon>Nodosilineales</taxon>
        <taxon>Cymatolegaceae</taxon>
        <taxon>Leptothoe</taxon>
        <taxon>Leptothoe spongobia</taxon>
    </lineage>
</organism>
<feature type="region of interest" description="Disordered" evidence="1">
    <location>
        <begin position="292"/>
        <end position="396"/>
    </location>
</feature>
<feature type="compositionally biased region" description="Low complexity" evidence="1">
    <location>
        <begin position="358"/>
        <end position="374"/>
    </location>
</feature>
<dbReference type="Pfam" id="PF04773">
    <property type="entry name" value="FecR"/>
    <property type="match status" value="1"/>
</dbReference>
<evidence type="ECO:0000256" key="1">
    <source>
        <dbReference type="SAM" id="MobiDB-lite"/>
    </source>
</evidence>
<accession>A0A947DIC6</accession>
<dbReference type="InterPro" id="IPR006860">
    <property type="entry name" value="FecR"/>
</dbReference>
<dbReference type="PRINTS" id="PR01217">
    <property type="entry name" value="PRICHEXTENSN"/>
</dbReference>
<feature type="signal peptide" evidence="2">
    <location>
        <begin position="1"/>
        <end position="32"/>
    </location>
</feature>
<comment type="caution">
    <text evidence="4">The sequence shown here is derived from an EMBL/GenBank/DDBJ whole genome shotgun (WGS) entry which is preliminary data.</text>
</comment>
<evidence type="ECO:0000256" key="2">
    <source>
        <dbReference type="SAM" id="SignalP"/>
    </source>
</evidence>
<feature type="chain" id="PRO_5037278356" evidence="2">
    <location>
        <begin position="33"/>
        <end position="530"/>
    </location>
</feature>
<proteinExistence type="predicted"/>
<feature type="compositionally biased region" description="Pro residues" evidence="1">
    <location>
        <begin position="300"/>
        <end position="336"/>
    </location>
</feature>
<keyword evidence="5" id="KW-1185">Reference proteome</keyword>
<dbReference type="AlphaFoldDB" id="A0A947DIC6"/>
<evidence type="ECO:0000313" key="5">
    <source>
        <dbReference type="Proteomes" id="UP000717364"/>
    </source>
</evidence>
<evidence type="ECO:0000313" key="4">
    <source>
        <dbReference type="EMBL" id="MBT9317558.1"/>
    </source>
</evidence>
<dbReference type="PANTHER" id="PTHR38731">
    <property type="entry name" value="LIPL45-RELATED LIPOPROTEIN-RELATED"/>
    <property type="match status" value="1"/>
</dbReference>